<proteinExistence type="predicted"/>
<organism evidence="1 2">
    <name type="scientific">Popillia japonica</name>
    <name type="common">Japanese beetle</name>
    <dbReference type="NCBI Taxonomy" id="7064"/>
    <lineage>
        <taxon>Eukaryota</taxon>
        <taxon>Metazoa</taxon>
        <taxon>Ecdysozoa</taxon>
        <taxon>Arthropoda</taxon>
        <taxon>Hexapoda</taxon>
        <taxon>Insecta</taxon>
        <taxon>Pterygota</taxon>
        <taxon>Neoptera</taxon>
        <taxon>Endopterygota</taxon>
        <taxon>Coleoptera</taxon>
        <taxon>Polyphaga</taxon>
        <taxon>Scarabaeiformia</taxon>
        <taxon>Scarabaeidae</taxon>
        <taxon>Rutelinae</taxon>
        <taxon>Popillia</taxon>
    </lineage>
</organism>
<sequence>MDVTSQGWRMCPLHEMDAFDANQAIGELNDDFLDILANMNFDNDNTPIVNISQPANNINVINRNPLIQVGIQNLIAANRANIEQHSCGQLDQICPPCRAKFFINERNSRRMYNKCCAGRNVILAPFHQHPIDLLAFKPIYETYLEMDRSCTQYKVKYIITIVMFASIQANLRNIPGNGPFVYAIQGQIYHHYSDVNVNRDRQNYGPIYYLDPQEAIQQRINNAGEINVNPALIELIENELRDVNRERIARRQSICSTIWSPSSTLQ</sequence>
<dbReference type="AlphaFoldDB" id="A0AAW1JKT9"/>
<dbReference type="EMBL" id="JASPKY010000359">
    <property type="protein sequence ID" value="KAK9704013.1"/>
    <property type="molecule type" value="Genomic_DNA"/>
</dbReference>
<keyword evidence="2" id="KW-1185">Reference proteome</keyword>
<gene>
    <name evidence="1" type="ORF">QE152_g28560</name>
</gene>
<accession>A0AAW1JKT9</accession>
<reference evidence="1 2" key="1">
    <citation type="journal article" date="2024" name="BMC Genomics">
        <title>De novo assembly and annotation of Popillia japonica's genome with initial clues to its potential as an invasive pest.</title>
        <authorList>
            <person name="Cucini C."/>
            <person name="Boschi S."/>
            <person name="Funari R."/>
            <person name="Cardaioli E."/>
            <person name="Iannotti N."/>
            <person name="Marturano G."/>
            <person name="Paoli F."/>
            <person name="Bruttini M."/>
            <person name="Carapelli A."/>
            <person name="Frati F."/>
            <person name="Nardi F."/>
        </authorList>
    </citation>
    <scope>NUCLEOTIDE SEQUENCE [LARGE SCALE GENOMIC DNA]</scope>
    <source>
        <strain evidence="1">DMR45628</strain>
    </source>
</reference>
<protein>
    <submittedName>
        <fullName evidence="1">Uncharacterized protein</fullName>
    </submittedName>
</protein>
<comment type="caution">
    <text evidence="1">The sequence shown here is derived from an EMBL/GenBank/DDBJ whole genome shotgun (WGS) entry which is preliminary data.</text>
</comment>
<evidence type="ECO:0000313" key="2">
    <source>
        <dbReference type="Proteomes" id="UP001458880"/>
    </source>
</evidence>
<dbReference type="Proteomes" id="UP001458880">
    <property type="component" value="Unassembled WGS sequence"/>
</dbReference>
<name>A0AAW1JKT9_POPJA</name>
<evidence type="ECO:0000313" key="1">
    <source>
        <dbReference type="EMBL" id="KAK9704013.1"/>
    </source>
</evidence>